<dbReference type="Pfam" id="PF00909">
    <property type="entry name" value="Ammonium_transp"/>
    <property type="match status" value="1"/>
</dbReference>
<feature type="transmembrane region" description="Helical" evidence="8">
    <location>
        <begin position="89"/>
        <end position="114"/>
    </location>
</feature>
<evidence type="ECO:0000256" key="3">
    <source>
        <dbReference type="ARBA" id="ARBA00022448"/>
    </source>
</evidence>
<feature type="chain" id="PRO_5032641312" description="Ammonium transporter" evidence="9">
    <location>
        <begin position="35"/>
        <end position="460"/>
    </location>
</feature>
<evidence type="ECO:0000256" key="8">
    <source>
        <dbReference type="RuleBase" id="RU362002"/>
    </source>
</evidence>
<keyword evidence="5 8" id="KW-1133">Transmembrane helix</keyword>
<gene>
    <name evidence="11" type="ORF">GGQ74_001900</name>
</gene>
<evidence type="ECO:0000313" key="11">
    <source>
        <dbReference type="EMBL" id="NJB68227.1"/>
    </source>
</evidence>
<evidence type="ECO:0000256" key="4">
    <source>
        <dbReference type="ARBA" id="ARBA00022692"/>
    </source>
</evidence>
<feature type="domain" description="Ammonium transporter AmtB-like" evidence="10">
    <location>
        <begin position="49"/>
        <end position="451"/>
    </location>
</feature>
<dbReference type="InterPro" id="IPR029020">
    <property type="entry name" value="Ammonium/urea_transptr"/>
</dbReference>
<feature type="transmembrane region" description="Helical" evidence="8">
    <location>
        <begin position="309"/>
        <end position="327"/>
    </location>
</feature>
<feature type="transmembrane region" description="Helical" evidence="8">
    <location>
        <begin position="274"/>
        <end position="297"/>
    </location>
</feature>
<organism evidence="11 12">
    <name type="scientific">Desulfobaculum xiamenense</name>
    <dbReference type="NCBI Taxonomy" id="995050"/>
    <lineage>
        <taxon>Bacteria</taxon>
        <taxon>Pseudomonadati</taxon>
        <taxon>Thermodesulfobacteriota</taxon>
        <taxon>Desulfovibrionia</taxon>
        <taxon>Desulfovibrionales</taxon>
        <taxon>Desulfovibrionaceae</taxon>
        <taxon>Desulfobaculum</taxon>
    </lineage>
</organism>
<keyword evidence="6 8" id="KW-0472">Membrane</keyword>
<feature type="transmembrane region" description="Helical" evidence="8">
    <location>
        <begin position="198"/>
        <end position="224"/>
    </location>
</feature>
<evidence type="ECO:0000256" key="6">
    <source>
        <dbReference type="ARBA" id="ARBA00023136"/>
    </source>
</evidence>
<dbReference type="InterPro" id="IPR001905">
    <property type="entry name" value="Ammonium_transpt"/>
</dbReference>
<comment type="caution">
    <text evidence="11">The sequence shown here is derived from an EMBL/GenBank/DDBJ whole genome shotgun (WGS) entry which is preliminary data.</text>
</comment>
<feature type="transmembrane region" description="Helical" evidence="8">
    <location>
        <begin position="134"/>
        <end position="154"/>
    </location>
</feature>
<evidence type="ECO:0000256" key="1">
    <source>
        <dbReference type="ARBA" id="ARBA00004141"/>
    </source>
</evidence>
<name>A0A846QM14_9BACT</name>
<evidence type="ECO:0000256" key="7">
    <source>
        <dbReference type="ARBA" id="ARBA00023177"/>
    </source>
</evidence>
<dbReference type="GO" id="GO:0097272">
    <property type="term" value="P:ammonium homeostasis"/>
    <property type="evidence" value="ECO:0007669"/>
    <property type="project" value="TreeGrafter"/>
</dbReference>
<dbReference type="Gene3D" id="1.10.3430.10">
    <property type="entry name" value="Ammonium transporter AmtB like domains"/>
    <property type="match status" value="1"/>
</dbReference>
<evidence type="ECO:0000313" key="12">
    <source>
        <dbReference type="Proteomes" id="UP000580856"/>
    </source>
</evidence>
<sequence>MSPFWFSPKRPLSVPFLAATLLAVLATLPHAAHAAEGTEALSQFNANILWTLIAAILVMFMQAGFAMVETGFTRAKNAGNIIMKNFLDFSAGSVAFFLVGFGLMFGGSIAGLLGGSDFALIGVDATTPEGMWTLTFWFFQSVFAATSATIVSGGVAERMKFPAYITVSMIVTALIYPVSGHWCWGGLWGTEGGWLERIGFIDFAGSTVVHSVGGWLALAGALAVGPRVGKYNDDGSANAIRGHNLPLASLGVFILWFGWFGFNPGSTTVADGTIGYIAVNTSLAGAAGALGAMITAWTRYGHPDPSMTLNGALAGLVAITAGCFELSPIGSLITGFGGGVLVVLSVVFIDTVLRIDDPVGAVSVHGVCGAYGTLMVGLMAAPGYGSNVGLLYGGGFGLLTTQLIGVGAVFCWAFGMGVVTFAVVKAVMGLRVKENEELRGLDIVEHGTESYGGFQIFTTE</sequence>
<feature type="transmembrane region" description="Helical" evidence="8">
    <location>
        <begin position="161"/>
        <end position="178"/>
    </location>
</feature>
<dbReference type="PANTHER" id="PTHR11730">
    <property type="entry name" value="AMMONIUM TRANSPORTER"/>
    <property type="match status" value="1"/>
</dbReference>
<evidence type="ECO:0000259" key="10">
    <source>
        <dbReference type="Pfam" id="PF00909"/>
    </source>
</evidence>
<evidence type="ECO:0000256" key="5">
    <source>
        <dbReference type="ARBA" id="ARBA00022989"/>
    </source>
</evidence>
<dbReference type="NCBIfam" id="TIGR00836">
    <property type="entry name" value="amt"/>
    <property type="match status" value="1"/>
</dbReference>
<dbReference type="PANTHER" id="PTHR11730:SF89">
    <property type="entry name" value="AMMONIUM TRANSPORTER SLL0108-RELATED"/>
    <property type="match status" value="1"/>
</dbReference>
<dbReference type="RefSeq" id="WP_167941310.1">
    <property type="nucleotide sequence ID" value="NZ_JAATJA010000002.1"/>
</dbReference>
<accession>A0A846QM14</accession>
<dbReference type="Proteomes" id="UP000580856">
    <property type="component" value="Unassembled WGS sequence"/>
</dbReference>
<dbReference type="AlphaFoldDB" id="A0A846QM14"/>
<dbReference type="InterPro" id="IPR018047">
    <property type="entry name" value="Ammonium_transpt_CS"/>
</dbReference>
<dbReference type="GO" id="GO:0008519">
    <property type="term" value="F:ammonium channel activity"/>
    <property type="evidence" value="ECO:0007669"/>
    <property type="project" value="InterPro"/>
</dbReference>
<proteinExistence type="inferred from homology"/>
<dbReference type="EMBL" id="JAATJA010000002">
    <property type="protein sequence ID" value="NJB68227.1"/>
    <property type="molecule type" value="Genomic_DNA"/>
</dbReference>
<evidence type="ECO:0000256" key="9">
    <source>
        <dbReference type="SAM" id="SignalP"/>
    </source>
</evidence>
<feature type="signal peptide" evidence="9">
    <location>
        <begin position="1"/>
        <end position="34"/>
    </location>
</feature>
<keyword evidence="7 8" id="KW-0924">Ammonia transport</keyword>
<feature type="transmembrane region" description="Helical" evidence="8">
    <location>
        <begin position="401"/>
        <end position="424"/>
    </location>
</feature>
<protein>
    <recommendedName>
        <fullName evidence="8">Ammonium transporter</fullName>
    </recommendedName>
</protein>
<keyword evidence="3 8" id="KW-0813">Transport</keyword>
<dbReference type="GO" id="GO:0005886">
    <property type="term" value="C:plasma membrane"/>
    <property type="evidence" value="ECO:0007669"/>
    <property type="project" value="UniProtKB-SubCell"/>
</dbReference>
<feature type="transmembrane region" description="Helical" evidence="8">
    <location>
        <begin position="245"/>
        <end position="262"/>
    </location>
</feature>
<keyword evidence="4 8" id="KW-0812">Transmembrane</keyword>
<feature type="transmembrane region" description="Helical" evidence="8">
    <location>
        <begin position="44"/>
        <end position="68"/>
    </location>
</feature>
<dbReference type="PROSITE" id="PS01219">
    <property type="entry name" value="AMMONIUM_TRANSP"/>
    <property type="match status" value="1"/>
</dbReference>
<dbReference type="InterPro" id="IPR024041">
    <property type="entry name" value="NH4_transpt_AmtB-like_dom"/>
</dbReference>
<keyword evidence="9" id="KW-0732">Signal</keyword>
<comment type="similarity">
    <text evidence="2 8">Belongs to the ammonia transporter channel (TC 1.A.11.2) family.</text>
</comment>
<reference evidence="11 12" key="1">
    <citation type="submission" date="2020-03" db="EMBL/GenBank/DDBJ databases">
        <title>Genomic Encyclopedia of Type Strains, Phase IV (KMG-IV): sequencing the most valuable type-strain genomes for metagenomic binning, comparative biology and taxonomic classification.</title>
        <authorList>
            <person name="Goeker M."/>
        </authorList>
    </citation>
    <scope>NUCLEOTIDE SEQUENCE [LARGE SCALE GENOMIC DNA]</scope>
    <source>
        <strain evidence="11 12">DSM 24233</strain>
    </source>
</reference>
<comment type="subcellular location">
    <subcellularLocation>
        <location evidence="8">Cell membrane</location>
        <topology evidence="8">Multi-pass membrane protein</topology>
    </subcellularLocation>
    <subcellularLocation>
        <location evidence="1">Membrane</location>
        <topology evidence="1">Multi-pass membrane protein</topology>
    </subcellularLocation>
</comment>
<keyword evidence="12" id="KW-1185">Reference proteome</keyword>
<evidence type="ECO:0000256" key="2">
    <source>
        <dbReference type="ARBA" id="ARBA00005887"/>
    </source>
</evidence>
<dbReference type="SUPFAM" id="SSF111352">
    <property type="entry name" value="Ammonium transporter"/>
    <property type="match status" value="1"/>
</dbReference>
<feature type="transmembrane region" description="Helical" evidence="8">
    <location>
        <begin position="360"/>
        <end position="381"/>
    </location>
</feature>
<feature type="transmembrane region" description="Helical" evidence="8">
    <location>
        <begin position="333"/>
        <end position="353"/>
    </location>
</feature>